<organism evidence="1 2">
    <name type="scientific">Datura stramonium</name>
    <name type="common">Jimsonweed</name>
    <name type="synonym">Common thornapple</name>
    <dbReference type="NCBI Taxonomy" id="4076"/>
    <lineage>
        <taxon>Eukaryota</taxon>
        <taxon>Viridiplantae</taxon>
        <taxon>Streptophyta</taxon>
        <taxon>Embryophyta</taxon>
        <taxon>Tracheophyta</taxon>
        <taxon>Spermatophyta</taxon>
        <taxon>Magnoliopsida</taxon>
        <taxon>eudicotyledons</taxon>
        <taxon>Gunneridae</taxon>
        <taxon>Pentapetalae</taxon>
        <taxon>asterids</taxon>
        <taxon>lamiids</taxon>
        <taxon>Solanales</taxon>
        <taxon>Solanaceae</taxon>
        <taxon>Solanoideae</taxon>
        <taxon>Datureae</taxon>
        <taxon>Datura</taxon>
    </lineage>
</organism>
<evidence type="ECO:0000313" key="2">
    <source>
        <dbReference type="Proteomes" id="UP000823775"/>
    </source>
</evidence>
<gene>
    <name evidence="1" type="ORF">HAX54_031194</name>
</gene>
<protein>
    <submittedName>
        <fullName evidence="1">Uncharacterized protein</fullName>
    </submittedName>
</protein>
<accession>A0ABS8YAD5</accession>
<dbReference type="EMBL" id="JACEIK010039351">
    <property type="protein sequence ID" value="MCE5166959.1"/>
    <property type="molecule type" value="Genomic_DNA"/>
</dbReference>
<sequence length="118" mass="12632">MSSRPVILEIRSCLLHEENTAIIDVDESEKEIPTAIAIATTYVWGSIEVEAPSTGQPLDSSLVLESMAVGITSTKHGSSLITQHAPIDLVVPTLDHPEISPIRSMMSCPKSDHDATGI</sequence>
<comment type="caution">
    <text evidence="1">The sequence shown here is derived from an EMBL/GenBank/DDBJ whole genome shotgun (WGS) entry which is preliminary data.</text>
</comment>
<evidence type="ECO:0000313" key="1">
    <source>
        <dbReference type="EMBL" id="MCE5166959.1"/>
    </source>
</evidence>
<proteinExistence type="predicted"/>
<reference evidence="1 2" key="1">
    <citation type="journal article" date="2021" name="BMC Genomics">
        <title>Datura genome reveals duplications of psychoactive alkaloid biosynthetic genes and high mutation rate following tissue culture.</title>
        <authorList>
            <person name="Rajewski A."/>
            <person name="Carter-House D."/>
            <person name="Stajich J."/>
            <person name="Litt A."/>
        </authorList>
    </citation>
    <scope>NUCLEOTIDE SEQUENCE [LARGE SCALE GENOMIC DNA]</scope>
    <source>
        <strain evidence="1">AR-01</strain>
    </source>
</reference>
<dbReference type="Proteomes" id="UP000823775">
    <property type="component" value="Unassembled WGS sequence"/>
</dbReference>
<name>A0ABS8YAD5_DATST</name>
<keyword evidence="2" id="KW-1185">Reference proteome</keyword>